<evidence type="ECO:0000256" key="8">
    <source>
        <dbReference type="SAM" id="MobiDB-lite"/>
    </source>
</evidence>
<dbReference type="Proteomes" id="UP000315017">
    <property type="component" value="Chromosome"/>
</dbReference>
<evidence type="ECO:0000256" key="6">
    <source>
        <dbReference type="ARBA" id="ARBA00023316"/>
    </source>
</evidence>
<dbReference type="PROSITE" id="PS52029">
    <property type="entry name" value="LD_TPASE"/>
    <property type="match status" value="1"/>
</dbReference>
<reference evidence="10 11" key="1">
    <citation type="submission" date="2019-02" db="EMBL/GenBank/DDBJ databases">
        <title>Deep-cultivation of Planctomycetes and their phenomic and genomic characterization uncovers novel biology.</title>
        <authorList>
            <person name="Wiegand S."/>
            <person name="Jogler M."/>
            <person name="Boedeker C."/>
            <person name="Pinto D."/>
            <person name="Vollmers J."/>
            <person name="Rivas-Marin E."/>
            <person name="Kohn T."/>
            <person name="Peeters S.H."/>
            <person name="Heuer A."/>
            <person name="Rast P."/>
            <person name="Oberbeckmann S."/>
            <person name="Bunk B."/>
            <person name="Jeske O."/>
            <person name="Meyerdierks A."/>
            <person name="Storesund J.E."/>
            <person name="Kallscheuer N."/>
            <person name="Luecker S."/>
            <person name="Lage O.M."/>
            <person name="Pohl T."/>
            <person name="Merkel B.J."/>
            <person name="Hornburger P."/>
            <person name="Mueller R.-W."/>
            <person name="Bruemmer F."/>
            <person name="Labrenz M."/>
            <person name="Spormann A.M."/>
            <person name="Op den Camp H."/>
            <person name="Overmann J."/>
            <person name="Amann R."/>
            <person name="Jetten M.S.M."/>
            <person name="Mascher T."/>
            <person name="Medema M.H."/>
            <person name="Devos D.P."/>
            <person name="Kaster A.-K."/>
            <person name="Ovreas L."/>
            <person name="Rohde M."/>
            <person name="Galperin M.Y."/>
            <person name="Jogler C."/>
        </authorList>
    </citation>
    <scope>NUCLEOTIDE SEQUENCE [LARGE SCALE GENOMIC DNA]</scope>
    <source>
        <strain evidence="10 11">ETA_A8</strain>
    </source>
</reference>
<comment type="similarity">
    <text evidence="2">Belongs to the YkuD family.</text>
</comment>
<keyword evidence="3 10" id="KW-0808">Transferase</keyword>
<accession>A0A517Y5G2</accession>
<evidence type="ECO:0000256" key="3">
    <source>
        <dbReference type="ARBA" id="ARBA00022679"/>
    </source>
</evidence>
<feature type="compositionally biased region" description="Polar residues" evidence="8">
    <location>
        <begin position="129"/>
        <end position="150"/>
    </location>
</feature>
<feature type="compositionally biased region" description="Low complexity" evidence="8">
    <location>
        <begin position="151"/>
        <end position="160"/>
    </location>
</feature>
<keyword evidence="6 7" id="KW-0961">Cell wall biogenesis/degradation</keyword>
<sequence length="400" mass="42597">MNSLKSTCVILVLAGVLYGVYVTLNGPEKSPSSSLSQQQLTEMQPPAIDFGQGAANGQPSLPPLIDSPPAASTIPVVDQQGIAPTRDIPAYYPAPERSVPPLVEPVEATIPETQPSGPAPFATEPSDPNAGSSTYTQPTYSQPIEPSQPQTAPATPTTAATTPALEAHKLKQAWLLVERHVQDNKFRDALAELSPFANNTYLTPAERQQVLTWLDALAGKVIYSNEHHFGEPHRVVGKTQTLYEVSSMYKVDAQLLMNINSAVVRDSAVLVPGTELKVIPGPFRAELSVAAGELTLFLGPLYAGRFSFTVGDEQPPAGTYQVREKSREKLYVGRDGRQLAANDPANPYGGWWLDLGNNVSLHGSPATAGGPALGCISFSPQDAQDLASILSVSSEVVIKP</sequence>
<dbReference type="UniPathway" id="UPA00219"/>
<dbReference type="RefSeq" id="WP_145084476.1">
    <property type="nucleotide sequence ID" value="NZ_CP036274.1"/>
</dbReference>
<comment type="pathway">
    <text evidence="1 7">Cell wall biogenesis; peptidoglycan biosynthesis.</text>
</comment>
<dbReference type="OrthoDB" id="9787225at2"/>
<keyword evidence="4 7" id="KW-0133">Cell shape</keyword>
<dbReference type="AlphaFoldDB" id="A0A517Y5G2"/>
<dbReference type="InterPro" id="IPR005490">
    <property type="entry name" value="LD_TPept_cat_dom"/>
</dbReference>
<evidence type="ECO:0000256" key="2">
    <source>
        <dbReference type="ARBA" id="ARBA00005992"/>
    </source>
</evidence>
<evidence type="ECO:0000313" key="11">
    <source>
        <dbReference type="Proteomes" id="UP000315017"/>
    </source>
</evidence>
<dbReference type="Pfam" id="PF03734">
    <property type="entry name" value="YkuD"/>
    <property type="match status" value="1"/>
</dbReference>
<dbReference type="EC" id="2.-.-.-" evidence="10"/>
<dbReference type="GO" id="GO:0009252">
    <property type="term" value="P:peptidoglycan biosynthetic process"/>
    <property type="evidence" value="ECO:0007669"/>
    <property type="project" value="UniProtKB-UniPathway"/>
</dbReference>
<keyword evidence="11" id="KW-1185">Reference proteome</keyword>
<feature type="active site" description="Nucleophile" evidence="7">
    <location>
        <position position="375"/>
    </location>
</feature>
<dbReference type="GO" id="GO:0071555">
    <property type="term" value="P:cell wall organization"/>
    <property type="evidence" value="ECO:0007669"/>
    <property type="project" value="UniProtKB-UniRule"/>
</dbReference>
<dbReference type="CDD" id="cd16913">
    <property type="entry name" value="YkuD_like"/>
    <property type="match status" value="1"/>
</dbReference>
<evidence type="ECO:0000256" key="7">
    <source>
        <dbReference type="PROSITE-ProRule" id="PRU01373"/>
    </source>
</evidence>
<protein>
    <submittedName>
        <fullName evidence="10">L,D-transpeptidase YkuD</fullName>
        <ecNumber evidence="10">2.-.-.-</ecNumber>
    </submittedName>
</protein>
<feature type="domain" description="L,D-TPase catalytic" evidence="9">
    <location>
        <begin position="276"/>
        <end position="399"/>
    </location>
</feature>
<organism evidence="10 11">
    <name type="scientific">Anatilimnocola aggregata</name>
    <dbReference type="NCBI Taxonomy" id="2528021"/>
    <lineage>
        <taxon>Bacteria</taxon>
        <taxon>Pseudomonadati</taxon>
        <taxon>Planctomycetota</taxon>
        <taxon>Planctomycetia</taxon>
        <taxon>Pirellulales</taxon>
        <taxon>Pirellulaceae</taxon>
        <taxon>Anatilimnocola</taxon>
    </lineage>
</organism>
<dbReference type="Gene3D" id="2.40.440.10">
    <property type="entry name" value="L,D-transpeptidase catalytic domain-like"/>
    <property type="match status" value="1"/>
</dbReference>
<keyword evidence="5 7" id="KW-0573">Peptidoglycan synthesis</keyword>
<dbReference type="KEGG" id="aagg:ETAA8_05460"/>
<feature type="region of interest" description="Disordered" evidence="8">
    <location>
        <begin position="109"/>
        <end position="160"/>
    </location>
</feature>
<dbReference type="SUPFAM" id="SSF141523">
    <property type="entry name" value="L,D-transpeptidase catalytic domain-like"/>
    <property type="match status" value="1"/>
</dbReference>
<evidence type="ECO:0000256" key="1">
    <source>
        <dbReference type="ARBA" id="ARBA00004752"/>
    </source>
</evidence>
<dbReference type="GO" id="GO:0016740">
    <property type="term" value="F:transferase activity"/>
    <property type="evidence" value="ECO:0007669"/>
    <property type="project" value="UniProtKB-KW"/>
</dbReference>
<evidence type="ECO:0000256" key="5">
    <source>
        <dbReference type="ARBA" id="ARBA00022984"/>
    </source>
</evidence>
<evidence type="ECO:0000313" key="10">
    <source>
        <dbReference type="EMBL" id="QDU25478.1"/>
    </source>
</evidence>
<dbReference type="EMBL" id="CP036274">
    <property type="protein sequence ID" value="QDU25478.1"/>
    <property type="molecule type" value="Genomic_DNA"/>
</dbReference>
<proteinExistence type="inferred from homology"/>
<feature type="active site" description="Proton donor/acceptor" evidence="7">
    <location>
        <position position="362"/>
    </location>
</feature>
<name>A0A517Y5G2_9BACT</name>
<evidence type="ECO:0000259" key="9">
    <source>
        <dbReference type="PROSITE" id="PS52029"/>
    </source>
</evidence>
<dbReference type="GO" id="GO:0008360">
    <property type="term" value="P:regulation of cell shape"/>
    <property type="evidence" value="ECO:0007669"/>
    <property type="project" value="UniProtKB-UniRule"/>
</dbReference>
<dbReference type="InterPro" id="IPR038063">
    <property type="entry name" value="Transpep_catalytic_dom"/>
</dbReference>
<gene>
    <name evidence="10" type="primary">ykuD</name>
    <name evidence="10" type="ORF">ETAA8_05460</name>
</gene>
<dbReference type="GO" id="GO:0004180">
    <property type="term" value="F:carboxypeptidase activity"/>
    <property type="evidence" value="ECO:0007669"/>
    <property type="project" value="UniProtKB-ARBA"/>
</dbReference>
<evidence type="ECO:0000256" key="4">
    <source>
        <dbReference type="ARBA" id="ARBA00022960"/>
    </source>
</evidence>